<sequence>MCSKMQVKVSSIIGLFCLTGCFYQIYDITKSYLQFKVRHDVAYDYSTSIELPAIDIMVPMPMALNYSIILATNPEEMNLICAQLNKKYKELNYKIDDSHGRCEDAIPLSILAKDPIAFSLNVSANITVQDIHLASIDLEHQVIEIFVPFFGSLNHEHCKTTRYYNGLAIFMRIFCLNGTKPFSVNTNFVSRNLGYSYFLRYSFGIHFGIRLSDPADLPIFERNKYFMITREPGSFPVVTISSVKTVMSSLEYPYETNCRYYNKDKSISKCMAEYTLSQSTPYLFKTAIYEWNEHPSHLGFNGDNNDNQRNDGNKVNQGELDAFINCNQQAAATQCEKTEYLLEGKISDQEMEYGLILFKPSWKANINLSVHPILPWDQYVILIGSIVGIWFGVSMLDYMLKITTIIKTTFTSLKHKLNNETNEIVVDYDYTQ</sequence>
<proteinExistence type="predicted"/>
<feature type="transmembrane region" description="Helical" evidence="1">
    <location>
        <begin position="379"/>
        <end position="400"/>
    </location>
</feature>
<dbReference type="Proteomes" id="UP000015104">
    <property type="component" value="Unassembled WGS sequence"/>
</dbReference>
<dbReference type="AlphaFoldDB" id="T1K3W8"/>
<evidence type="ECO:0000256" key="1">
    <source>
        <dbReference type="SAM" id="Phobius"/>
    </source>
</evidence>
<dbReference type="EMBL" id="CAEY01001560">
    <property type="status" value="NOT_ANNOTATED_CDS"/>
    <property type="molecule type" value="Genomic_DNA"/>
</dbReference>
<dbReference type="HOGENOM" id="CLU_055906_0_0_1"/>
<organism evidence="2 3">
    <name type="scientific">Tetranychus urticae</name>
    <name type="common">Two-spotted spider mite</name>
    <dbReference type="NCBI Taxonomy" id="32264"/>
    <lineage>
        <taxon>Eukaryota</taxon>
        <taxon>Metazoa</taxon>
        <taxon>Ecdysozoa</taxon>
        <taxon>Arthropoda</taxon>
        <taxon>Chelicerata</taxon>
        <taxon>Arachnida</taxon>
        <taxon>Acari</taxon>
        <taxon>Acariformes</taxon>
        <taxon>Trombidiformes</taxon>
        <taxon>Prostigmata</taxon>
        <taxon>Eleutherengona</taxon>
        <taxon>Raphignathae</taxon>
        <taxon>Tetranychoidea</taxon>
        <taxon>Tetranychidae</taxon>
        <taxon>Tetranychus</taxon>
    </lineage>
</organism>
<feature type="transmembrane region" description="Helical" evidence="1">
    <location>
        <begin position="7"/>
        <end position="26"/>
    </location>
</feature>
<accession>T1K3W8</accession>
<keyword evidence="1" id="KW-1133">Transmembrane helix</keyword>
<evidence type="ECO:0000313" key="2">
    <source>
        <dbReference type="EnsemblMetazoa" id="tetur05g00510.1"/>
    </source>
</evidence>
<dbReference type="EnsemblMetazoa" id="tetur05g00510.1">
    <property type="protein sequence ID" value="tetur05g00510.1"/>
    <property type="gene ID" value="tetur05g00510"/>
</dbReference>
<name>T1K3W8_TETUR</name>
<reference evidence="3" key="1">
    <citation type="submission" date="2011-08" db="EMBL/GenBank/DDBJ databases">
        <authorList>
            <person name="Rombauts S."/>
        </authorList>
    </citation>
    <scope>NUCLEOTIDE SEQUENCE</scope>
    <source>
        <strain evidence="3">London</strain>
    </source>
</reference>
<evidence type="ECO:0000313" key="3">
    <source>
        <dbReference type="Proteomes" id="UP000015104"/>
    </source>
</evidence>
<reference evidence="2" key="2">
    <citation type="submission" date="2015-06" db="UniProtKB">
        <authorList>
            <consortium name="EnsemblMetazoa"/>
        </authorList>
    </citation>
    <scope>IDENTIFICATION</scope>
</reference>
<keyword evidence="3" id="KW-1185">Reference proteome</keyword>
<keyword evidence="1" id="KW-0472">Membrane</keyword>
<protein>
    <submittedName>
        <fullName evidence="2">Uncharacterized protein</fullName>
    </submittedName>
</protein>
<keyword evidence="1" id="KW-0812">Transmembrane</keyword>